<dbReference type="AlphaFoldDB" id="A0A1C4EIT4"/>
<gene>
    <name evidence="1" type="ORF">GA0116948_108149</name>
</gene>
<evidence type="ECO:0008006" key="3">
    <source>
        <dbReference type="Google" id="ProtNLM"/>
    </source>
</evidence>
<proteinExistence type="predicted"/>
<sequence>MKKILLASLLVGVAAAGVIIYLSKNTDALDEIEDAADSAEGKISRHARKAARTAKRALNGALN</sequence>
<dbReference type="RefSeq" id="WP_123891787.1">
    <property type="nucleotide sequence ID" value="NZ_FMAR01000008.1"/>
</dbReference>
<keyword evidence="2" id="KW-1185">Reference proteome</keyword>
<evidence type="ECO:0000313" key="2">
    <source>
        <dbReference type="Proteomes" id="UP000242818"/>
    </source>
</evidence>
<dbReference type="Proteomes" id="UP000242818">
    <property type="component" value="Unassembled WGS sequence"/>
</dbReference>
<reference evidence="1 2" key="1">
    <citation type="submission" date="2016-08" db="EMBL/GenBank/DDBJ databases">
        <authorList>
            <person name="Seilhamer J.J."/>
        </authorList>
    </citation>
    <scope>NUCLEOTIDE SEQUENCE [LARGE SCALE GENOMIC DNA]</scope>
    <source>
        <strain evidence="1 2">A37T2</strain>
    </source>
</reference>
<organism evidence="1 2">
    <name type="scientific">Chitinophaga costaii</name>
    <dbReference type="NCBI Taxonomy" id="1335309"/>
    <lineage>
        <taxon>Bacteria</taxon>
        <taxon>Pseudomonadati</taxon>
        <taxon>Bacteroidota</taxon>
        <taxon>Chitinophagia</taxon>
        <taxon>Chitinophagales</taxon>
        <taxon>Chitinophagaceae</taxon>
        <taxon>Chitinophaga</taxon>
    </lineage>
</organism>
<protein>
    <recommendedName>
        <fullName evidence="3">YtxH-like protein</fullName>
    </recommendedName>
</protein>
<accession>A0A1C4EIT4</accession>
<name>A0A1C4EIT4_9BACT</name>
<evidence type="ECO:0000313" key="1">
    <source>
        <dbReference type="EMBL" id="SCC43497.1"/>
    </source>
</evidence>
<dbReference type="EMBL" id="FMAR01000008">
    <property type="protein sequence ID" value="SCC43497.1"/>
    <property type="molecule type" value="Genomic_DNA"/>
</dbReference>